<evidence type="ECO:0000259" key="8">
    <source>
        <dbReference type="Pfam" id="PF18317"/>
    </source>
</evidence>
<dbReference type="NCBIfam" id="TIGR00507">
    <property type="entry name" value="aroE"/>
    <property type="match status" value="1"/>
</dbReference>
<dbReference type="FunFam" id="3.40.50.10860:FF:000009">
    <property type="entry name" value="Bifunctional 3-dehydroquinate dehydratase/shikimate dehydrogenase, chloroplastic"/>
    <property type="match status" value="1"/>
</dbReference>
<protein>
    <recommendedName>
        <fullName evidence="1">shikimate dehydrogenase (NADP(+))</fullName>
        <ecNumber evidence="1">1.1.1.25</ecNumber>
    </recommendedName>
</protein>
<dbReference type="GO" id="GO:0004764">
    <property type="term" value="F:shikimate 3-dehydrogenase (NADP+) activity"/>
    <property type="evidence" value="ECO:0007669"/>
    <property type="project" value="UniProtKB-EC"/>
</dbReference>
<keyword evidence="10" id="KW-1185">Reference proteome</keyword>
<keyword evidence="3" id="KW-0521">NADP</keyword>
<keyword evidence="2" id="KW-0028">Amino-acid biosynthesis</keyword>
<dbReference type="InterPro" id="IPR041121">
    <property type="entry name" value="SDH_C"/>
</dbReference>
<dbReference type="GO" id="GO:0009423">
    <property type="term" value="P:chorismate biosynthetic process"/>
    <property type="evidence" value="ECO:0007669"/>
    <property type="project" value="TreeGrafter"/>
</dbReference>
<feature type="domain" description="Quinate/shikimate 5-dehydrogenase/glutamyl-tRNA reductase" evidence="6">
    <location>
        <begin position="183"/>
        <end position="256"/>
    </location>
</feature>
<dbReference type="Gene3D" id="3.40.50.10860">
    <property type="entry name" value="Leucine Dehydrogenase, chain A, domain 1"/>
    <property type="match status" value="1"/>
</dbReference>
<dbReference type="InterPro" id="IPR011342">
    <property type="entry name" value="Shikimate_DH"/>
</dbReference>
<dbReference type="GO" id="GO:0019632">
    <property type="term" value="P:shikimate metabolic process"/>
    <property type="evidence" value="ECO:0007669"/>
    <property type="project" value="InterPro"/>
</dbReference>
<dbReference type="PANTHER" id="PTHR21089:SF1">
    <property type="entry name" value="BIFUNCTIONAL 3-DEHYDROQUINATE DEHYDRATASE_SHIKIMATE DEHYDROGENASE, CHLOROPLASTIC"/>
    <property type="match status" value="1"/>
</dbReference>
<name>A0AA38LG11_TAXCH</name>
<feature type="domain" description="Shikimate dehydrogenase substrate binding N-terminal" evidence="7">
    <location>
        <begin position="63"/>
        <end position="143"/>
    </location>
</feature>
<accession>A0AA38LG11</accession>
<dbReference type="OMA" id="FGNPIKH"/>
<dbReference type="AlphaFoldDB" id="A0AA38LG11"/>
<dbReference type="SUPFAM" id="SSF53223">
    <property type="entry name" value="Aminoacid dehydrogenase-like, N-terminal domain"/>
    <property type="match status" value="1"/>
</dbReference>
<evidence type="ECO:0000256" key="5">
    <source>
        <dbReference type="ARBA" id="ARBA00023141"/>
    </source>
</evidence>
<gene>
    <name evidence="9" type="ORF">KI387_017265</name>
</gene>
<dbReference type="GO" id="GO:0008652">
    <property type="term" value="P:amino acid biosynthetic process"/>
    <property type="evidence" value="ECO:0007669"/>
    <property type="project" value="UniProtKB-KW"/>
</dbReference>
<organism evidence="9 10">
    <name type="scientific">Taxus chinensis</name>
    <name type="common">Chinese yew</name>
    <name type="synonym">Taxus wallichiana var. chinensis</name>
    <dbReference type="NCBI Taxonomy" id="29808"/>
    <lineage>
        <taxon>Eukaryota</taxon>
        <taxon>Viridiplantae</taxon>
        <taxon>Streptophyta</taxon>
        <taxon>Embryophyta</taxon>
        <taxon>Tracheophyta</taxon>
        <taxon>Spermatophyta</taxon>
        <taxon>Pinopsida</taxon>
        <taxon>Pinidae</taxon>
        <taxon>Conifers II</taxon>
        <taxon>Cupressales</taxon>
        <taxon>Taxaceae</taxon>
        <taxon>Taxus</taxon>
    </lineage>
</organism>
<evidence type="ECO:0000256" key="3">
    <source>
        <dbReference type="ARBA" id="ARBA00022857"/>
    </source>
</evidence>
<proteinExistence type="inferred from homology"/>
<dbReference type="InterPro" id="IPR046346">
    <property type="entry name" value="Aminoacid_DH-like_N_sf"/>
</dbReference>
<evidence type="ECO:0000259" key="7">
    <source>
        <dbReference type="Pfam" id="PF08501"/>
    </source>
</evidence>
<evidence type="ECO:0000313" key="10">
    <source>
        <dbReference type="Proteomes" id="UP000824469"/>
    </source>
</evidence>
<reference evidence="9 10" key="1">
    <citation type="journal article" date="2021" name="Nat. Plants">
        <title>The Taxus genome provides insights into paclitaxel biosynthesis.</title>
        <authorList>
            <person name="Xiong X."/>
            <person name="Gou J."/>
            <person name="Liao Q."/>
            <person name="Li Y."/>
            <person name="Zhou Q."/>
            <person name="Bi G."/>
            <person name="Li C."/>
            <person name="Du R."/>
            <person name="Wang X."/>
            <person name="Sun T."/>
            <person name="Guo L."/>
            <person name="Liang H."/>
            <person name="Lu P."/>
            <person name="Wu Y."/>
            <person name="Zhang Z."/>
            <person name="Ro D.K."/>
            <person name="Shang Y."/>
            <person name="Huang S."/>
            <person name="Yan J."/>
        </authorList>
    </citation>
    <scope>NUCLEOTIDE SEQUENCE [LARGE SCALE GENOMIC DNA]</scope>
    <source>
        <strain evidence="9">Ta-2019</strain>
    </source>
</reference>
<sequence>MIRQPFEGPTKWPRVSARAHDKTLFTKFTVADGESASGQPTLTDLINTYKIKSLRRDTKVFGIIGNPVGHSKGPILHNQAFKEIGYDAIYVPFLVDDLADFLTVYSSPDFSGFSVTIPHKEAALRCCDEVEPIAQSIGAVNTIVRRQSDGKLIGYNTDYIGAISAVEDGLKGRIGGRDWEKISPLSGRLFVVVGAGGAGKALAYGAKEKGARVAIANRNYERAKMLANLVGGEAIPLDKLDSFWPENGMILANTTSVGMHPNVNETPISKEALRAYDLVFDAVYTPKVTRLLQEAEEAGATVVSGLEMFIRQAMGQFELFTGCP</sequence>
<dbReference type="EC" id="1.1.1.25" evidence="1"/>
<dbReference type="PANTHER" id="PTHR21089">
    <property type="entry name" value="SHIKIMATE DEHYDROGENASE"/>
    <property type="match status" value="1"/>
</dbReference>
<dbReference type="EMBL" id="JAHRHJ020000003">
    <property type="protein sequence ID" value="KAH9322626.1"/>
    <property type="molecule type" value="Genomic_DNA"/>
</dbReference>
<dbReference type="Pfam" id="PF18317">
    <property type="entry name" value="SDH_C"/>
    <property type="match status" value="1"/>
</dbReference>
<dbReference type="Proteomes" id="UP000824469">
    <property type="component" value="Unassembled WGS sequence"/>
</dbReference>
<dbReference type="Pfam" id="PF08501">
    <property type="entry name" value="Shikimate_dh_N"/>
    <property type="match status" value="1"/>
</dbReference>
<dbReference type="HAMAP" id="MF_00222">
    <property type="entry name" value="Shikimate_DH_AroE"/>
    <property type="match status" value="1"/>
</dbReference>
<dbReference type="Gene3D" id="3.40.50.720">
    <property type="entry name" value="NAD(P)-binding Rossmann-like Domain"/>
    <property type="match status" value="1"/>
</dbReference>
<dbReference type="InterPro" id="IPR022893">
    <property type="entry name" value="Shikimate_DH_fam"/>
</dbReference>
<dbReference type="InterPro" id="IPR013708">
    <property type="entry name" value="Shikimate_DH-bd_N"/>
</dbReference>
<feature type="non-terminal residue" evidence="9">
    <location>
        <position position="1"/>
    </location>
</feature>
<keyword evidence="5" id="KW-0057">Aromatic amino acid biosynthesis</keyword>
<keyword evidence="4" id="KW-0560">Oxidoreductase</keyword>
<dbReference type="Pfam" id="PF01488">
    <property type="entry name" value="Shikimate_DH"/>
    <property type="match status" value="1"/>
</dbReference>
<evidence type="ECO:0000256" key="4">
    <source>
        <dbReference type="ARBA" id="ARBA00023002"/>
    </source>
</evidence>
<comment type="caution">
    <text evidence="9">The sequence shown here is derived from an EMBL/GenBank/DDBJ whole genome shotgun (WGS) entry which is preliminary data.</text>
</comment>
<dbReference type="FunFam" id="3.40.50.720:FF:000172">
    <property type="entry name" value="Bifunctional 3-dehydroquinate dehydratase/shikimate dehydrogenase, chloroplastic"/>
    <property type="match status" value="1"/>
</dbReference>
<feature type="domain" description="SDH C-terminal" evidence="8">
    <location>
        <begin position="305"/>
        <end position="323"/>
    </location>
</feature>
<dbReference type="InterPro" id="IPR006151">
    <property type="entry name" value="Shikm_DH/Glu-tRNA_Rdtase"/>
</dbReference>
<dbReference type="CDD" id="cd01065">
    <property type="entry name" value="NAD_bind_Shikimate_DH"/>
    <property type="match status" value="1"/>
</dbReference>
<evidence type="ECO:0000256" key="1">
    <source>
        <dbReference type="ARBA" id="ARBA00012962"/>
    </source>
</evidence>
<evidence type="ECO:0000259" key="6">
    <source>
        <dbReference type="Pfam" id="PF01488"/>
    </source>
</evidence>
<dbReference type="InterPro" id="IPR036291">
    <property type="entry name" value="NAD(P)-bd_dom_sf"/>
</dbReference>
<evidence type="ECO:0000313" key="9">
    <source>
        <dbReference type="EMBL" id="KAH9322626.1"/>
    </source>
</evidence>
<dbReference type="GO" id="GO:0009073">
    <property type="term" value="P:aromatic amino acid family biosynthetic process"/>
    <property type="evidence" value="ECO:0007669"/>
    <property type="project" value="UniProtKB-KW"/>
</dbReference>
<evidence type="ECO:0000256" key="2">
    <source>
        <dbReference type="ARBA" id="ARBA00022605"/>
    </source>
</evidence>
<dbReference type="SUPFAM" id="SSF51735">
    <property type="entry name" value="NAD(P)-binding Rossmann-fold domains"/>
    <property type="match status" value="1"/>
</dbReference>
<dbReference type="GO" id="GO:0050661">
    <property type="term" value="F:NADP binding"/>
    <property type="evidence" value="ECO:0007669"/>
    <property type="project" value="InterPro"/>
</dbReference>